<dbReference type="InterPro" id="IPR020422">
    <property type="entry name" value="TYR_PHOSPHATASE_DUAL_dom"/>
</dbReference>
<protein>
    <submittedName>
        <fullName evidence="6">Dual specificity protein phosphatase 14-like protein</fullName>
    </submittedName>
</protein>
<feature type="domain" description="Tyrosine specific protein phosphatases" evidence="5">
    <location>
        <begin position="93"/>
        <end position="151"/>
    </location>
</feature>
<comment type="similarity">
    <text evidence="1">Belongs to the protein-tyrosine phosphatase family. Non-receptor class dual specificity subfamily.</text>
</comment>
<sequence>MSRYEWLPTKEELTAFAEAEPEEEHFRYSGVFAEVSMITNSLGLTGVGGLTQENFERHQFNCVISAAPEREFNPQNIDYIKIDVYDEQQSDLSQYFDMIADKISEVESNGGKTLIHCMAGVSRSSTLVIAYLIKHRRMTLREALIQVKQKRSCVRPINAFLKQLMQFEKQVLGTNSIHMSISLKMASKLKHLISILEENIN</sequence>
<dbReference type="SUPFAM" id="SSF52799">
    <property type="entry name" value="(Phosphotyrosine protein) phosphatases II"/>
    <property type="match status" value="1"/>
</dbReference>
<accession>A0A3S3QJA6</accession>
<dbReference type="InterPro" id="IPR052103">
    <property type="entry name" value="Dual_spec_Phospatases"/>
</dbReference>
<dbReference type="Gene3D" id="3.90.190.10">
    <property type="entry name" value="Protein tyrosine phosphatase superfamily"/>
    <property type="match status" value="1"/>
</dbReference>
<evidence type="ECO:0000259" key="4">
    <source>
        <dbReference type="PROSITE" id="PS50054"/>
    </source>
</evidence>
<dbReference type="GO" id="GO:0004721">
    <property type="term" value="F:phosphoprotein phosphatase activity"/>
    <property type="evidence" value="ECO:0007669"/>
    <property type="project" value="UniProtKB-KW"/>
</dbReference>
<dbReference type="PANTHER" id="PTHR45961">
    <property type="entry name" value="IP21249P"/>
    <property type="match status" value="1"/>
</dbReference>
<reference evidence="6 7" key="1">
    <citation type="journal article" date="2018" name="Gigascience">
        <title>Genomes of trombidid mites reveal novel predicted allergens and laterally-transferred genes associated with secondary metabolism.</title>
        <authorList>
            <person name="Dong X."/>
            <person name="Chaisiri K."/>
            <person name="Xia D."/>
            <person name="Armstrong S.D."/>
            <person name="Fang Y."/>
            <person name="Donnelly M.J."/>
            <person name="Kadowaki T."/>
            <person name="McGarry J.W."/>
            <person name="Darby A.C."/>
            <person name="Makepeace B.L."/>
        </authorList>
    </citation>
    <scope>NUCLEOTIDE SEQUENCE [LARGE SCALE GENOMIC DNA]</scope>
    <source>
        <strain evidence="6">UoL-WK</strain>
    </source>
</reference>
<dbReference type="InterPro" id="IPR016130">
    <property type="entry name" value="Tyr_Pase_AS"/>
</dbReference>
<dbReference type="STRING" id="1965070.A0A3S3QJA6"/>
<organism evidence="6 7">
    <name type="scientific">Dinothrombium tinctorium</name>
    <dbReference type="NCBI Taxonomy" id="1965070"/>
    <lineage>
        <taxon>Eukaryota</taxon>
        <taxon>Metazoa</taxon>
        <taxon>Ecdysozoa</taxon>
        <taxon>Arthropoda</taxon>
        <taxon>Chelicerata</taxon>
        <taxon>Arachnida</taxon>
        <taxon>Acari</taxon>
        <taxon>Acariformes</taxon>
        <taxon>Trombidiformes</taxon>
        <taxon>Prostigmata</taxon>
        <taxon>Anystina</taxon>
        <taxon>Parasitengona</taxon>
        <taxon>Trombidioidea</taxon>
        <taxon>Trombidiidae</taxon>
        <taxon>Dinothrombium</taxon>
    </lineage>
</organism>
<dbReference type="Proteomes" id="UP000285301">
    <property type="component" value="Unassembled WGS sequence"/>
</dbReference>
<dbReference type="InterPro" id="IPR000340">
    <property type="entry name" value="Dual-sp_phosphatase_cat-dom"/>
</dbReference>
<keyword evidence="2" id="KW-0378">Hydrolase</keyword>
<dbReference type="InterPro" id="IPR029021">
    <property type="entry name" value="Prot-tyrosine_phosphatase-like"/>
</dbReference>
<dbReference type="PROSITE" id="PS50054">
    <property type="entry name" value="TYR_PHOSPHATASE_DUAL"/>
    <property type="match status" value="1"/>
</dbReference>
<dbReference type="Pfam" id="PF00782">
    <property type="entry name" value="DSPc"/>
    <property type="match status" value="1"/>
</dbReference>
<keyword evidence="3" id="KW-0904">Protein phosphatase</keyword>
<keyword evidence="7" id="KW-1185">Reference proteome</keyword>
<feature type="domain" description="Tyrosine-protein phosphatase" evidence="4">
    <location>
        <begin position="34"/>
        <end position="173"/>
    </location>
</feature>
<comment type="caution">
    <text evidence="6">The sequence shown here is derived from an EMBL/GenBank/DDBJ whole genome shotgun (WGS) entry which is preliminary data.</text>
</comment>
<dbReference type="SMART" id="SM00195">
    <property type="entry name" value="DSPc"/>
    <property type="match status" value="1"/>
</dbReference>
<evidence type="ECO:0000256" key="2">
    <source>
        <dbReference type="ARBA" id="ARBA00022801"/>
    </source>
</evidence>
<name>A0A3S3QJA6_9ACAR</name>
<evidence type="ECO:0000313" key="7">
    <source>
        <dbReference type="Proteomes" id="UP000285301"/>
    </source>
</evidence>
<dbReference type="EMBL" id="NCKU01002406">
    <property type="protein sequence ID" value="RWS09647.1"/>
    <property type="molecule type" value="Genomic_DNA"/>
</dbReference>
<evidence type="ECO:0000313" key="6">
    <source>
        <dbReference type="EMBL" id="RWS09647.1"/>
    </source>
</evidence>
<dbReference type="GO" id="GO:0005737">
    <property type="term" value="C:cytoplasm"/>
    <property type="evidence" value="ECO:0007669"/>
    <property type="project" value="TreeGrafter"/>
</dbReference>
<dbReference type="InterPro" id="IPR000387">
    <property type="entry name" value="Tyr_Pase_dom"/>
</dbReference>
<dbReference type="AlphaFoldDB" id="A0A3S3QJA6"/>
<proteinExistence type="inferred from homology"/>
<dbReference type="OrthoDB" id="285418at2759"/>
<evidence type="ECO:0000256" key="3">
    <source>
        <dbReference type="ARBA" id="ARBA00022912"/>
    </source>
</evidence>
<dbReference type="PANTHER" id="PTHR45961:SF6">
    <property type="entry name" value="IP21249P"/>
    <property type="match status" value="1"/>
</dbReference>
<dbReference type="CDD" id="cd14514">
    <property type="entry name" value="DUSP14-like"/>
    <property type="match status" value="1"/>
</dbReference>
<evidence type="ECO:0000259" key="5">
    <source>
        <dbReference type="PROSITE" id="PS50056"/>
    </source>
</evidence>
<evidence type="ECO:0000256" key="1">
    <source>
        <dbReference type="ARBA" id="ARBA00008601"/>
    </source>
</evidence>
<dbReference type="PROSITE" id="PS00383">
    <property type="entry name" value="TYR_PHOSPHATASE_1"/>
    <property type="match status" value="1"/>
</dbReference>
<dbReference type="PROSITE" id="PS50056">
    <property type="entry name" value="TYR_PHOSPHATASE_2"/>
    <property type="match status" value="1"/>
</dbReference>
<gene>
    <name evidence="6" type="ORF">B4U79_15012</name>
</gene>